<keyword evidence="2" id="KW-0378">Hydrolase</keyword>
<proteinExistence type="predicted"/>
<dbReference type="AlphaFoldDB" id="A0A6H2DMI1"/>
<sequence>MRKVQRELHPELVIQKMKEFRKDEQAFFKKYGGGPSVGYDLLDEQGRKYPPAAIVQAALDWEDVKGGVKARDSAGRALRMHGFRVVKKGVRLKSSPKNKDVMLERLKNIERTEQRRNSKVRIGSRPLREFALRHKICCEVTGIDDDPLLRVSHIIPWSRDEKNRLNPENIILLSAHWDAAFDRGLVSFDDEGTAIYSSNLSECATSIMKSSEYTTLSLTSERMQFLAKHRKKFGYH</sequence>
<dbReference type="RefSeq" id="WP_168819729.1">
    <property type="nucleotide sequence ID" value="NZ_CP051217.1"/>
</dbReference>
<keyword evidence="3" id="KW-1185">Reference proteome</keyword>
<reference evidence="2 3" key="1">
    <citation type="submission" date="2020-04" db="EMBL/GenBank/DDBJ databases">
        <title>Genome sequence for Sphingorhabdus sp. strain M1.</title>
        <authorList>
            <person name="Park S.-J."/>
        </authorList>
    </citation>
    <scope>NUCLEOTIDE SEQUENCE [LARGE SCALE GENOMIC DNA]</scope>
    <source>
        <strain evidence="2 3">JK6</strain>
    </source>
</reference>
<name>A0A6H2DMI1_9SPHN</name>
<accession>A0A6H2DMI1</accession>
<dbReference type="Pfam" id="PF13391">
    <property type="entry name" value="HNH_2"/>
    <property type="match status" value="1"/>
</dbReference>
<dbReference type="EMBL" id="CP051217">
    <property type="protein sequence ID" value="QJB69590.1"/>
    <property type="molecule type" value="Genomic_DNA"/>
</dbReference>
<dbReference type="KEGG" id="phao:HF685_10125"/>
<organism evidence="2 3">
    <name type="scientific">Parasphingorhabdus halotolerans</name>
    <dbReference type="NCBI Taxonomy" id="2725558"/>
    <lineage>
        <taxon>Bacteria</taxon>
        <taxon>Pseudomonadati</taxon>
        <taxon>Pseudomonadota</taxon>
        <taxon>Alphaproteobacteria</taxon>
        <taxon>Sphingomonadales</taxon>
        <taxon>Sphingomonadaceae</taxon>
        <taxon>Parasphingorhabdus</taxon>
    </lineage>
</organism>
<protein>
    <submittedName>
        <fullName evidence="2">HNH endonuclease</fullName>
    </submittedName>
</protein>
<dbReference type="GO" id="GO:0004519">
    <property type="term" value="F:endonuclease activity"/>
    <property type="evidence" value="ECO:0007669"/>
    <property type="project" value="UniProtKB-KW"/>
</dbReference>
<evidence type="ECO:0000313" key="3">
    <source>
        <dbReference type="Proteomes" id="UP000501600"/>
    </source>
</evidence>
<keyword evidence="2" id="KW-0540">Nuclease</keyword>
<evidence type="ECO:0000313" key="2">
    <source>
        <dbReference type="EMBL" id="QJB69590.1"/>
    </source>
</evidence>
<evidence type="ECO:0000259" key="1">
    <source>
        <dbReference type="Pfam" id="PF13391"/>
    </source>
</evidence>
<feature type="domain" description="HNH nuclease" evidence="1">
    <location>
        <begin position="138"/>
        <end position="189"/>
    </location>
</feature>
<dbReference type="InterPro" id="IPR003615">
    <property type="entry name" value="HNH_nuc"/>
</dbReference>
<dbReference type="Proteomes" id="UP000501600">
    <property type="component" value="Chromosome"/>
</dbReference>
<keyword evidence="2" id="KW-0255">Endonuclease</keyword>
<gene>
    <name evidence="2" type="ORF">HF685_10125</name>
</gene>